<feature type="compositionally biased region" description="Basic and acidic residues" evidence="1">
    <location>
        <begin position="19"/>
        <end position="36"/>
    </location>
</feature>
<evidence type="ECO:0000256" key="1">
    <source>
        <dbReference type="SAM" id="MobiDB-lite"/>
    </source>
</evidence>
<accession>A0A9X2DYP6</accession>
<dbReference type="RefSeq" id="WP_251946667.1">
    <property type="nucleotide sequence ID" value="NZ_JAMRYM010000068.1"/>
</dbReference>
<sequence>MSENEQTGPVMDGAEDASNDEKLSGLVEQVDHDHGAEGAGAMADELRERADETDTEIVAEKE</sequence>
<dbReference type="AlphaFoldDB" id="A0A9X2DYP6"/>
<evidence type="ECO:0000313" key="3">
    <source>
        <dbReference type="Proteomes" id="UP001155240"/>
    </source>
</evidence>
<keyword evidence="3" id="KW-1185">Reference proteome</keyword>
<evidence type="ECO:0000313" key="2">
    <source>
        <dbReference type="EMBL" id="MCM6763520.1"/>
    </source>
</evidence>
<gene>
    <name evidence="2" type="ORF">NB037_13930</name>
</gene>
<comment type="caution">
    <text evidence="2">The sequence shown here is derived from an EMBL/GenBank/DDBJ whole genome shotgun (WGS) entry which is preliminary data.</text>
</comment>
<reference evidence="2" key="1">
    <citation type="submission" date="2022-06" db="EMBL/GenBank/DDBJ databases">
        <title>Whole genome shotgun sequencing (WGS) of Rathayibacter sp. ZW T2_19, isolated from stored onions (Allium cepa).</title>
        <authorList>
            <person name="Stoll D.A."/>
            <person name="Huch M."/>
        </authorList>
    </citation>
    <scope>NUCLEOTIDE SEQUENCE</scope>
    <source>
        <strain evidence="2">ZW T2_19</strain>
    </source>
</reference>
<proteinExistence type="predicted"/>
<protein>
    <submittedName>
        <fullName evidence="2">Uncharacterized protein</fullName>
    </submittedName>
</protein>
<feature type="compositionally biased region" description="Basic and acidic residues" evidence="1">
    <location>
        <begin position="44"/>
        <end position="62"/>
    </location>
</feature>
<dbReference type="Proteomes" id="UP001155240">
    <property type="component" value="Unassembled WGS sequence"/>
</dbReference>
<feature type="region of interest" description="Disordered" evidence="1">
    <location>
        <begin position="1"/>
        <end position="62"/>
    </location>
</feature>
<dbReference type="EMBL" id="JAMRYM010000068">
    <property type="protein sequence ID" value="MCM6763520.1"/>
    <property type="molecule type" value="Genomic_DNA"/>
</dbReference>
<organism evidence="2 3">
    <name type="scientific">Rathayibacter rubneri</name>
    <dbReference type="NCBI Taxonomy" id="2950106"/>
    <lineage>
        <taxon>Bacteria</taxon>
        <taxon>Bacillati</taxon>
        <taxon>Actinomycetota</taxon>
        <taxon>Actinomycetes</taxon>
        <taxon>Micrococcales</taxon>
        <taxon>Microbacteriaceae</taxon>
        <taxon>Rathayibacter</taxon>
    </lineage>
</organism>
<name>A0A9X2DYP6_9MICO</name>